<sequence length="462" mass="52888">MSLKFGEEFYRKVMDASHDEICVADNNGNLIYCNKAFEKNYGIKKEEMLGKNVKLLSENGYSTVGAIPQVLITKKTSSMEQFTNTGKKLVLTATPIFDDNGEIEFIVENTRDITELNQIKNKLSDTQNEVNKYKNEIENIYRTTLKIETDIILTGSVMRPILNTINQISKTNVIVLLLGESGTGKTSLARYIHKNSRRNNNPFITINCATISAELLESELFGYAPGAFTGASTKGKAGLVELAHGGTLFLDEIGEIPPSLQAKFLQLIQEKTFTPVGGIKEKKVDIRIISATNCDLLKKVEEKTFREDLYYRLNVIQLKIPPLRDRKENLIELIKYYFNKYCFEFNINKIITKDAIKLISHYHFPGNIRELQNIIQKLVLTSNSHVITEKNIPKDIFNYNFDYNIEDKDDFFNEQDFDSLMESYEKEIISKTYNHCKSSYKVAKCLNISQSKASRLIRKYNL</sequence>
<dbReference type="Gene3D" id="3.40.50.300">
    <property type="entry name" value="P-loop containing nucleotide triphosphate hydrolases"/>
    <property type="match status" value="1"/>
</dbReference>
<dbReference type="GO" id="GO:0003677">
    <property type="term" value="F:DNA binding"/>
    <property type="evidence" value="ECO:0007669"/>
    <property type="project" value="UniProtKB-KW"/>
</dbReference>
<evidence type="ECO:0000313" key="11">
    <source>
        <dbReference type="Proteomes" id="UP000031189"/>
    </source>
</evidence>
<organism evidence="10 11">
    <name type="scientific">Terrisporobacter othiniensis</name>
    <dbReference type="NCBI Taxonomy" id="1577792"/>
    <lineage>
        <taxon>Bacteria</taxon>
        <taxon>Bacillati</taxon>
        <taxon>Bacillota</taxon>
        <taxon>Clostridia</taxon>
        <taxon>Peptostreptococcales</taxon>
        <taxon>Peptostreptococcaceae</taxon>
        <taxon>Terrisporobacter</taxon>
    </lineage>
</organism>
<evidence type="ECO:0000259" key="8">
    <source>
        <dbReference type="PROSITE" id="PS50112"/>
    </source>
</evidence>
<dbReference type="InterPro" id="IPR000014">
    <property type="entry name" value="PAS"/>
</dbReference>
<dbReference type="Gene3D" id="1.10.10.60">
    <property type="entry name" value="Homeodomain-like"/>
    <property type="match status" value="1"/>
</dbReference>
<evidence type="ECO:0000313" key="10">
    <source>
        <dbReference type="EMBL" id="KHS56025.1"/>
    </source>
</evidence>
<dbReference type="InterPro" id="IPR035965">
    <property type="entry name" value="PAS-like_dom_sf"/>
</dbReference>
<dbReference type="InterPro" id="IPR000700">
    <property type="entry name" value="PAS-assoc_C"/>
</dbReference>
<dbReference type="Proteomes" id="UP000031189">
    <property type="component" value="Unassembled WGS sequence"/>
</dbReference>
<keyword evidence="1" id="KW-0547">Nucleotide-binding</keyword>
<name>A0A0B3WN97_9FIRM</name>
<dbReference type="InterPro" id="IPR009057">
    <property type="entry name" value="Homeodomain-like_sf"/>
</dbReference>
<dbReference type="InterPro" id="IPR027417">
    <property type="entry name" value="P-loop_NTPase"/>
</dbReference>
<accession>A0A0B3WN97</accession>
<dbReference type="EMBL" id="JWHR01000129">
    <property type="protein sequence ID" value="KHS56025.1"/>
    <property type="molecule type" value="Genomic_DNA"/>
</dbReference>
<evidence type="ECO:0000256" key="2">
    <source>
        <dbReference type="ARBA" id="ARBA00022840"/>
    </source>
</evidence>
<protein>
    <submittedName>
        <fullName evidence="10">ATPase AAA</fullName>
    </submittedName>
</protein>
<feature type="domain" description="Sigma-54 factor interaction" evidence="7">
    <location>
        <begin position="151"/>
        <end position="380"/>
    </location>
</feature>
<dbReference type="PANTHER" id="PTHR32071">
    <property type="entry name" value="TRANSCRIPTIONAL REGULATORY PROTEIN"/>
    <property type="match status" value="1"/>
</dbReference>
<reference evidence="10 11" key="1">
    <citation type="submission" date="2014-12" db="EMBL/GenBank/DDBJ databases">
        <title>Draft genome sequence of Terrisporobacter sp. 08-306576, isolated from the blood culture of a bacteremia patient.</title>
        <authorList>
            <person name="Lund L.C."/>
            <person name="Sydenham T.V."/>
            <person name="Hogh S.V."/>
            <person name="Skov M.N."/>
            <person name="Kemp M."/>
            <person name="Justesen U.S."/>
        </authorList>
    </citation>
    <scope>NUCLEOTIDE SEQUENCE [LARGE SCALE GENOMIC DNA]</scope>
    <source>
        <strain evidence="10 11">08-306576</strain>
    </source>
</reference>
<dbReference type="Gene3D" id="3.30.450.20">
    <property type="entry name" value="PAS domain"/>
    <property type="match status" value="1"/>
</dbReference>
<dbReference type="Gene3D" id="1.10.8.60">
    <property type="match status" value="1"/>
</dbReference>
<evidence type="ECO:0000256" key="6">
    <source>
        <dbReference type="SAM" id="Coils"/>
    </source>
</evidence>
<feature type="domain" description="PAS" evidence="8">
    <location>
        <begin position="6"/>
        <end position="75"/>
    </location>
</feature>
<dbReference type="InterPro" id="IPR002078">
    <property type="entry name" value="Sigma_54_int"/>
</dbReference>
<keyword evidence="5" id="KW-0804">Transcription</keyword>
<dbReference type="Pfam" id="PF00158">
    <property type="entry name" value="Sigma54_activat"/>
    <property type="match status" value="1"/>
</dbReference>
<evidence type="ECO:0000256" key="4">
    <source>
        <dbReference type="ARBA" id="ARBA00023125"/>
    </source>
</evidence>
<evidence type="ECO:0000256" key="5">
    <source>
        <dbReference type="ARBA" id="ARBA00023163"/>
    </source>
</evidence>
<dbReference type="InterPro" id="IPR025662">
    <property type="entry name" value="Sigma_54_int_dom_ATP-bd_1"/>
</dbReference>
<keyword evidence="11" id="KW-1185">Reference proteome</keyword>
<dbReference type="CDD" id="cd00130">
    <property type="entry name" value="PAS"/>
    <property type="match status" value="1"/>
</dbReference>
<dbReference type="InterPro" id="IPR058031">
    <property type="entry name" value="AAA_lid_NorR"/>
</dbReference>
<dbReference type="PROSITE" id="PS50112">
    <property type="entry name" value="PAS"/>
    <property type="match status" value="1"/>
</dbReference>
<dbReference type="SMART" id="SM00382">
    <property type="entry name" value="AAA"/>
    <property type="match status" value="1"/>
</dbReference>
<keyword evidence="6" id="KW-0175">Coiled coil</keyword>
<feature type="domain" description="PAC" evidence="9">
    <location>
        <begin position="75"/>
        <end position="125"/>
    </location>
</feature>
<proteinExistence type="predicted"/>
<dbReference type="InterPro" id="IPR003593">
    <property type="entry name" value="AAA+_ATPase"/>
</dbReference>
<evidence type="ECO:0000256" key="3">
    <source>
        <dbReference type="ARBA" id="ARBA00023015"/>
    </source>
</evidence>
<dbReference type="SUPFAM" id="SSF52540">
    <property type="entry name" value="P-loop containing nucleoside triphosphate hydrolases"/>
    <property type="match status" value="1"/>
</dbReference>
<dbReference type="Pfam" id="PF00989">
    <property type="entry name" value="PAS"/>
    <property type="match status" value="1"/>
</dbReference>
<dbReference type="PROSITE" id="PS00688">
    <property type="entry name" value="SIGMA54_INTERACT_3"/>
    <property type="match status" value="1"/>
</dbReference>
<dbReference type="PROSITE" id="PS50045">
    <property type="entry name" value="SIGMA54_INTERACT_4"/>
    <property type="match status" value="1"/>
</dbReference>
<dbReference type="GO" id="GO:0006355">
    <property type="term" value="P:regulation of DNA-templated transcription"/>
    <property type="evidence" value="ECO:0007669"/>
    <property type="project" value="InterPro"/>
</dbReference>
<dbReference type="GO" id="GO:0005524">
    <property type="term" value="F:ATP binding"/>
    <property type="evidence" value="ECO:0007669"/>
    <property type="project" value="UniProtKB-KW"/>
</dbReference>
<dbReference type="FunFam" id="3.40.50.300:FF:000006">
    <property type="entry name" value="DNA-binding transcriptional regulator NtrC"/>
    <property type="match status" value="1"/>
</dbReference>
<dbReference type="Pfam" id="PF25601">
    <property type="entry name" value="AAA_lid_14"/>
    <property type="match status" value="1"/>
</dbReference>
<dbReference type="InterPro" id="IPR013767">
    <property type="entry name" value="PAS_fold"/>
</dbReference>
<comment type="caution">
    <text evidence="10">The sequence shown here is derived from an EMBL/GenBank/DDBJ whole genome shotgun (WGS) entry which is preliminary data.</text>
</comment>
<dbReference type="InterPro" id="IPR025944">
    <property type="entry name" value="Sigma_54_int_dom_CS"/>
</dbReference>
<dbReference type="PANTHER" id="PTHR32071:SF57">
    <property type="entry name" value="C4-DICARBOXYLATE TRANSPORT TRANSCRIPTIONAL REGULATORY PROTEIN DCTD"/>
    <property type="match status" value="1"/>
</dbReference>
<gene>
    <name evidence="10" type="ORF">QX51_16130</name>
</gene>
<dbReference type="SUPFAM" id="SSF55785">
    <property type="entry name" value="PYP-like sensor domain (PAS domain)"/>
    <property type="match status" value="1"/>
</dbReference>
<dbReference type="SMART" id="SM00091">
    <property type="entry name" value="PAS"/>
    <property type="match status" value="1"/>
</dbReference>
<dbReference type="NCBIfam" id="TIGR00229">
    <property type="entry name" value="sensory_box"/>
    <property type="match status" value="1"/>
</dbReference>
<keyword evidence="2" id="KW-0067">ATP-binding</keyword>
<dbReference type="SUPFAM" id="SSF46689">
    <property type="entry name" value="Homeodomain-like"/>
    <property type="match status" value="1"/>
</dbReference>
<evidence type="ECO:0000259" key="9">
    <source>
        <dbReference type="PROSITE" id="PS50113"/>
    </source>
</evidence>
<dbReference type="PROSITE" id="PS50113">
    <property type="entry name" value="PAC"/>
    <property type="match status" value="1"/>
</dbReference>
<feature type="coiled-coil region" evidence="6">
    <location>
        <begin position="116"/>
        <end position="143"/>
    </location>
</feature>
<dbReference type="STRING" id="1577792.QX51_16130"/>
<dbReference type="AlphaFoldDB" id="A0A0B3WN97"/>
<dbReference type="PROSITE" id="PS00676">
    <property type="entry name" value="SIGMA54_INTERACT_2"/>
    <property type="match status" value="1"/>
</dbReference>
<dbReference type="CDD" id="cd00009">
    <property type="entry name" value="AAA"/>
    <property type="match status" value="1"/>
</dbReference>
<evidence type="ECO:0000259" key="7">
    <source>
        <dbReference type="PROSITE" id="PS50045"/>
    </source>
</evidence>
<keyword evidence="3" id="KW-0805">Transcription regulation</keyword>
<keyword evidence="4" id="KW-0238">DNA-binding</keyword>
<dbReference type="InterPro" id="IPR025943">
    <property type="entry name" value="Sigma_54_int_dom_ATP-bd_2"/>
</dbReference>
<evidence type="ECO:0000256" key="1">
    <source>
        <dbReference type="ARBA" id="ARBA00022741"/>
    </source>
</evidence>
<dbReference type="PROSITE" id="PS00675">
    <property type="entry name" value="SIGMA54_INTERACT_1"/>
    <property type="match status" value="1"/>
</dbReference>